<gene>
    <name evidence="1" type="ORF">WS71_08885</name>
</gene>
<dbReference type="EMBL" id="CP013388">
    <property type="protein sequence ID" value="AOJ07407.1"/>
    <property type="molecule type" value="Genomic_DNA"/>
</dbReference>
<proteinExistence type="predicted"/>
<evidence type="ECO:0008006" key="3">
    <source>
        <dbReference type="Google" id="ProtNLM"/>
    </source>
</evidence>
<organism evidence="1 2">
    <name type="scientific">Burkholderia mayonis</name>
    <dbReference type="NCBI Taxonomy" id="1385591"/>
    <lineage>
        <taxon>Bacteria</taxon>
        <taxon>Pseudomonadati</taxon>
        <taxon>Pseudomonadota</taxon>
        <taxon>Betaproteobacteria</taxon>
        <taxon>Burkholderiales</taxon>
        <taxon>Burkholderiaceae</taxon>
        <taxon>Burkholderia</taxon>
        <taxon>pseudomallei group</taxon>
    </lineage>
</organism>
<dbReference type="Proteomes" id="UP000067711">
    <property type="component" value="Chromosome 2"/>
</dbReference>
<reference evidence="1 2" key="1">
    <citation type="submission" date="2015-12" db="EMBL/GenBank/DDBJ databases">
        <title>Diversity of Burkholderia near neighbor genomes.</title>
        <authorList>
            <person name="Sahl J."/>
            <person name="Wagner D."/>
            <person name="Keim P."/>
        </authorList>
    </citation>
    <scope>NUCLEOTIDE SEQUENCE [LARGE SCALE GENOMIC DNA]</scope>
    <source>
        <strain evidence="1 2">BDU8</strain>
    </source>
</reference>
<sequence length="63" mass="6769">MPVTVAASEFGGRTDENDMKRILIFLLCLSTLFAASGCASQQTVADAHVDAPHPAHMGRPDWL</sequence>
<name>A0A1B4FUN9_9BURK</name>
<accession>A0A1B4FUN9</accession>
<dbReference type="AlphaFoldDB" id="A0A1B4FUN9"/>
<evidence type="ECO:0000313" key="1">
    <source>
        <dbReference type="EMBL" id="AOJ07407.1"/>
    </source>
</evidence>
<evidence type="ECO:0000313" key="2">
    <source>
        <dbReference type="Proteomes" id="UP000067711"/>
    </source>
</evidence>
<protein>
    <recommendedName>
        <fullName evidence="3">Lipoprotein</fullName>
    </recommendedName>
</protein>